<protein>
    <recommendedName>
        <fullName evidence="4">FK506-binding protein</fullName>
        <ecNumber evidence="4">5.2.1.8</ecNumber>
    </recommendedName>
</protein>
<dbReference type="PROSITE" id="PS50059">
    <property type="entry name" value="FKBP_PPIASE"/>
    <property type="match status" value="1"/>
</dbReference>
<dbReference type="Proteomes" id="UP001152798">
    <property type="component" value="Chromosome 3"/>
</dbReference>
<evidence type="ECO:0000259" key="7">
    <source>
        <dbReference type="PROSITE" id="PS50059"/>
    </source>
</evidence>
<dbReference type="EC" id="5.2.1.8" evidence="4"/>
<evidence type="ECO:0000256" key="5">
    <source>
        <dbReference type="PROSITE-ProRule" id="PRU00277"/>
    </source>
</evidence>
<name>A0A9P0MEG7_NEZVI</name>
<feature type="compositionally biased region" description="Acidic residues" evidence="6">
    <location>
        <begin position="171"/>
        <end position="217"/>
    </location>
</feature>
<evidence type="ECO:0000256" key="3">
    <source>
        <dbReference type="ARBA" id="ARBA00023235"/>
    </source>
</evidence>
<gene>
    <name evidence="8" type="ORF">NEZAVI_LOCUS6572</name>
</gene>
<feature type="compositionally biased region" description="Low complexity" evidence="6">
    <location>
        <begin position="225"/>
        <end position="236"/>
    </location>
</feature>
<dbReference type="EMBL" id="OV725079">
    <property type="protein sequence ID" value="CAH1396518.1"/>
    <property type="molecule type" value="Genomic_DNA"/>
</dbReference>
<dbReference type="GO" id="GO:0000785">
    <property type="term" value="C:chromatin"/>
    <property type="evidence" value="ECO:0007669"/>
    <property type="project" value="TreeGrafter"/>
</dbReference>
<dbReference type="GO" id="GO:0005730">
    <property type="term" value="C:nucleolus"/>
    <property type="evidence" value="ECO:0007669"/>
    <property type="project" value="TreeGrafter"/>
</dbReference>
<dbReference type="Pfam" id="PF17800">
    <property type="entry name" value="NPL"/>
    <property type="match status" value="1"/>
</dbReference>
<comment type="similarity">
    <text evidence="4">Belongs to the FKBP-type PPIase family.</text>
</comment>
<dbReference type="SUPFAM" id="SSF54534">
    <property type="entry name" value="FKBP-like"/>
    <property type="match status" value="1"/>
</dbReference>
<proteinExistence type="inferred from homology"/>
<dbReference type="Gene3D" id="2.60.120.340">
    <property type="entry name" value="Nucleoplasmin core domain"/>
    <property type="match status" value="1"/>
</dbReference>
<evidence type="ECO:0000256" key="1">
    <source>
        <dbReference type="ARBA" id="ARBA00000971"/>
    </source>
</evidence>
<dbReference type="PIRSF" id="PIRSF001473">
    <property type="entry name" value="FK506-bp_FPR3"/>
    <property type="match status" value="1"/>
</dbReference>
<dbReference type="AlphaFoldDB" id="A0A9P0MEG7"/>
<dbReference type="PANTHER" id="PTHR43811">
    <property type="entry name" value="FKBP-TYPE PEPTIDYL-PROLYL CIS-TRANS ISOMERASE FKPA"/>
    <property type="match status" value="1"/>
</dbReference>
<dbReference type="Pfam" id="PF00254">
    <property type="entry name" value="FKBP_C"/>
    <property type="match status" value="1"/>
</dbReference>
<organism evidence="8 9">
    <name type="scientific">Nezara viridula</name>
    <name type="common">Southern green stink bug</name>
    <name type="synonym">Cimex viridulus</name>
    <dbReference type="NCBI Taxonomy" id="85310"/>
    <lineage>
        <taxon>Eukaryota</taxon>
        <taxon>Metazoa</taxon>
        <taxon>Ecdysozoa</taxon>
        <taxon>Arthropoda</taxon>
        <taxon>Hexapoda</taxon>
        <taxon>Insecta</taxon>
        <taxon>Pterygota</taxon>
        <taxon>Neoptera</taxon>
        <taxon>Paraneoptera</taxon>
        <taxon>Hemiptera</taxon>
        <taxon>Heteroptera</taxon>
        <taxon>Panheteroptera</taxon>
        <taxon>Pentatomomorpha</taxon>
        <taxon>Pentatomoidea</taxon>
        <taxon>Pentatomidae</taxon>
        <taxon>Pentatominae</taxon>
        <taxon>Nezara</taxon>
    </lineage>
</organism>
<dbReference type="OrthoDB" id="1902587at2759"/>
<dbReference type="InterPro" id="IPR046357">
    <property type="entry name" value="PPIase_dom_sf"/>
</dbReference>
<dbReference type="InterPro" id="IPR001179">
    <property type="entry name" value="PPIase_FKBP_dom"/>
</dbReference>
<feature type="region of interest" description="Disordered" evidence="6">
    <location>
        <begin position="111"/>
        <end position="292"/>
    </location>
</feature>
<reference evidence="8" key="1">
    <citation type="submission" date="2022-01" db="EMBL/GenBank/DDBJ databases">
        <authorList>
            <person name="King R."/>
        </authorList>
    </citation>
    <scope>NUCLEOTIDE SEQUENCE</scope>
</reference>
<keyword evidence="9" id="KW-1185">Reference proteome</keyword>
<keyword evidence="3 4" id="KW-0413">Isomerase</keyword>
<evidence type="ECO:0000256" key="4">
    <source>
        <dbReference type="PIRNR" id="PIRNR001473"/>
    </source>
</evidence>
<dbReference type="InterPro" id="IPR023566">
    <property type="entry name" value="PPIase_Fpr3/Fpr4-like"/>
</dbReference>
<feature type="compositionally biased region" description="Low complexity" evidence="6">
    <location>
        <begin position="244"/>
        <end position="275"/>
    </location>
</feature>
<sequence length="405" mass="45324">MTSMFWGLRLEPGKRYSTTVDKSFHVSMAALDCTTVKSEKEVHSVMLEEGESNIPFILCNLQKPKVIQSPLNLNFVSGDRVTFFCRGNGTVHLTGYLITEDDDDFGVFGEEGEEVEEEEDEEEEEEEDVEEEQAMESLKSKVKQNGLPIKRKPEQSANANQKKKPKVDLPEQPESDGSDEDEDDEDDDEEEEEMEDESLDEEVESDEESEENEEVSETEIPKPQPQVQQQPQQQQKLNKKQKKQQQQQQQQTQQSPGQQGKQKQQANGPQQSPVQQKKKPGNEQKTPEATVPVKKTLEGGVIVKDLKVGNGPICKPGRMASVYYVGRLKSNNKVFDETTQGAGFKFRVGRGEVIKGWDVGLSGMKVGGKRLITCPPNMAYGQKGSPPTIPGNSTLMFEVELKAVN</sequence>
<feature type="domain" description="PPIase FKBP-type" evidence="7">
    <location>
        <begin position="317"/>
        <end position="405"/>
    </location>
</feature>
<dbReference type="Gene3D" id="3.10.50.40">
    <property type="match status" value="1"/>
</dbReference>
<dbReference type="InterPro" id="IPR041232">
    <property type="entry name" value="NPL"/>
</dbReference>
<evidence type="ECO:0000313" key="9">
    <source>
        <dbReference type="Proteomes" id="UP001152798"/>
    </source>
</evidence>
<comment type="catalytic activity">
    <reaction evidence="1 4 5">
        <text>[protein]-peptidylproline (omega=180) = [protein]-peptidylproline (omega=0)</text>
        <dbReference type="Rhea" id="RHEA:16237"/>
        <dbReference type="Rhea" id="RHEA-COMP:10747"/>
        <dbReference type="Rhea" id="RHEA-COMP:10748"/>
        <dbReference type="ChEBI" id="CHEBI:83833"/>
        <dbReference type="ChEBI" id="CHEBI:83834"/>
        <dbReference type="EC" id="5.2.1.8"/>
    </reaction>
</comment>
<keyword evidence="2 4" id="KW-0697">Rotamase</keyword>
<feature type="compositionally biased region" description="Acidic residues" evidence="6">
    <location>
        <begin position="111"/>
        <end position="134"/>
    </location>
</feature>
<accession>A0A9P0MEG7</accession>
<evidence type="ECO:0000313" key="8">
    <source>
        <dbReference type="EMBL" id="CAH1396518.1"/>
    </source>
</evidence>
<dbReference type="PANTHER" id="PTHR43811:SF19">
    <property type="entry name" value="39 KDA FK506-BINDING NUCLEAR PROTEIN"/>
    <property type="match status" value="1"/>
</dbReference>
<evidence type="ECO:0000256" key="2">
    <source>
        <dbReference type="ARBA" id="ARBA00023110"/>
    </source>
</evidence>
<evidence type="ECO:0000256" key="6">
    <source>
        <dbReference type="SAM" id="MobiDB-lite"/>
    </source>
</evidence>
<dbReference type="GO" id="GO:0003755">
    <property type="term" value="F:peptidyl-prolyl cis-trans isomerase activity"/>
    <property type="evidence" value="ECO:0007669"/>
    <property type="project" value="UniProtKB-KW"/>
</dbReference>